<evidence type="ECO:0000256" key="10">
    <source>
        <dbReference type="ARBA" id="ARBA00023014"/>
    </source>
</evidence>
<evidence type="ECO:0000256" key="13">
    <source>
        <dbReference type="RuleBase" id="RU365022"/>
    </source>
</evidence>
<dbReference type="Gene3D" id="3.90.320.10">
    <property type="match status" value="1"/>
</dbReference>
<keyword evidence="12 13" id="KW-0464">Manganese</keyword>
<comment type="caution">
    <text evidence="15">The sequence shown here is derived from an EMBL/GenBank/DDBJ whole genome shotgun (WGS) entry which is preliminary data.</text>
</comment>
<dbReference type="InterPro" id="IPR013343">
    <property type="entry name" value="CRISPR-assoc_prot_Cas4"/>
</dbReference>
<name>A0A2M9G0J1_9PROT</name>
<comment type="similarity">
    <text evidence="2 13">Belongs to the CRISPR-associated exonuclease Cas4 family.</text>
</comment>
<accession>A0A2M9G0J1</accession>
<dbReference type="PANTHER" id="PTHR36531">
    <property type="entry name" value="CRISPR-ASSOCIATED EXONUCLEASE CAS4"/>
    <property type="match status" value="1"/>
</dbReference>
<comment type="cofactor">
    <cofactor evidence="1">
        <name>[4Fe-4S] cluster</name>
        <dbReference type="ChEBI" id="CHEBI:49883"/>
    </cofactor>
</comment>
<dbReference type="OrthoDB" id="9781776at2"/>
<comment type="function">
    <text evidence="13">CRISPR (clustered regularly interspaced short palindromic repeat) is an adaptive immune system that provides protection against mobile genetic elements (viruses, transposable elements and conjugative plasmids). CRISPR clusters contain sequences complementary to antecedent mobile elements and target invading nucleic acids. CRISPR clusters are transcribed and processed into CRISPR RNA (crRNA).</text>
</comment>
<keyword evidence="11 13" id="KW-0051">Antiviral defense</keyword>
<keyword evidence="16" id="KW-1185">Reference proteome</keyword>
<evidence type="ECO:0000256" key="8">
    <source>
        <dbReference type="ARBA" id="ARBA00022839"/>
    </source>
</evidence>
<dbReference type="PANTHER" id="PTHR36531:SF6">
    <property type="entry name" value="DNA REPLICATION ATP-DEPENDENT HELICASE_NUCLEASE DNA2"/>
    <property type="match status" value="1"/>
</dbReference>
<evidence type="ECO:0000256" key="7">
    <source>
        <dbReference type="ARBA" id="ARBA00022801"/>
    </source>
</evidence>
<dbReference type="EC" id="3.1.12.1" evidence="3 13"/>
<dbReference type="AlphaFoldDB" id="A0A2M9G0J1"/>
<dbReference type="EMBL" id="PHIG01000035">
    <property type="protein sequence ID" value="PJK29223.1"/>
    <property type="molecule type" value="Genomic_DNA"/>
</dbReference>
<dbReference type="GO" id="GO:0051536">
    <property type="term" value="F:iron-sulfur cluster binding"/>
    <property type="evidence" value="ECO:0007669"/>
    <property type="project" value="UniProtKB-KW"/>
</dbReference>
<dbReference type="GO" id="GO:0051607">
    <property type="term" value="P:defense response to virus"/>
    <property type="evidence" value="ECO:0007669"/>
    <property type="project" value="UniProtKB-KW"/>
</dbReference>
<dbReference type="GO" id="GO:0004527">
    <property type="term" value="F:exonuclease activity"/>
    <property type="evidence" value="ECO:0007669"/>
    <property type="project" value="UniProtKB-KW"/>
</dbReference>
<evidence type="ECO:0000256" key="6">
    <source>
        <dbReference type="ARBA" id="ARBA00022723"/>
    </source>
</evidence>
<dbReference type="RefSeq" id="WP_109793953.1">
    <property type="nucleotide sequence ID" value="NZ_PHIG01000035.1"/>
</dbReference>
<dbReference type="Proteomes" id="UP000229498">
    <property type="component" value="Unassembled WGS sequence"/>
</dbReference>
<sequence length="215" mass="23711">MPEPPADDEPVPLSALQHYLFCPRQCALIHVERIWTENRETAEGRLLHERTDRPGAGVRGSVRIERAAPLRSIELGVSGIADVIEFHIGDDGETPYPVEYKRGRPKAHRADEVQLCAQGMALEEMTGRAVAGGAIYYGAARRRREVDFDPELRDLTRAVAAATAAMLGSGTTPPAVYDAARCDRCSLYGDCLPKTFGRRRDLGSWLRRLVEDSGP</sequence>
<keyword evidence="5 13" id="KW-0540">Nuclease</keyword>
<reference evidence="15 16" key="1">
    <citation type="submission" date="2017-11" db="EMBL/GenBank/DDBJ databases">
        <title>Draft genome sequence of Rhizobiales bacterium SY3-13.</title>
        <authorList>
            <person name="Sun C."/>
        </authorList>
    </citation>
    <scope>NUCLEOTIDE SEQUENCE [LARGE SCALE GENOMIC DNA]</scope>
    <source>
        <strain evidence="15 16">SY3-13</strain>
    </source>
</reference>
<keyword evidence="9 13" id="KW-0408">Iron</keyword>
<dbReference type="GO" id="GO:0046872">
    <property type="term" value="F:metal ion binding"/>
    <property type="evidence" value="ECO:0007669"/>
    <property type="project" value="UniProtKB-KW"/>
</dbReference>
<evidence type="ECO:0000256" key="11">
    <source>
        <dbReference type="ARBA" id="ARBA00023118"/>
    </source>
</evidence>
<dbReference type="NCBIfam" id="TIGR00372">
    <property type="entry name" value="cas4"/>
    <property type="match status" value="1"/>
</dbReference>
<proteinExistence type="inferred from homology"/>
<feature type="domain" description="DUF83" evidence="14">
    <location>
        <begin position="14"/>
        <end position="192"/>
    </location>
</feature>
<evidence type="ECO:0000256" key="12">
    <source>
        <dbReference type="ARBA" id="ARBA00023211"/>
    </source>
</evidence>
<dbReference type="Pfam" id="PF01930">
    <property type="entry name" value="Cas_Cas4"/>
    <property type="match status" value="1"/>
</dbReference>
<evidence type="ECO:0000256" key="2">
    <source>
        <dbReference type="ARBA" id="ARBA00009189"/>
    </source>
</evidence>
<comment type="cofactor">
    <cofactor evidence="13">
        <name>iron-sulfur cluster</name>
        <dbReference type="ChEBI" id="CHEBI:30408"/>
    </cofactor>
</comment>
<keyword evidence="8 13" id="KW-0269">Exonuclease</keyword>
<keyword evidence="10 13" id="KW-0411">Iron-sulfur</keyword>
<gene>
    <name evidence="15" type="primary">cas4</name>
    <name evidence="15" type="ORF">CVT23_13125</name>
</gene>
<dbReference type="InterPro" id="IPR051827">
    <property type="entry name" value="Cas4_exonuclease"/>
</dbReference>
<evidence type="ECO:0000313" key="15">
    <source>
        <dbReference type="EMBL" id="PJK29223.1"/>
    </source>
</evidence>
<comment type="cofactor">
    <cofactor evidence="13">
        <name>Mg(2+)</name>
        <dbReference type="ChEBI" id="CHEBI:18420"/>
    </cofactor>
    <cofactor evidence="13">
        <name>Mn(2+)</name>
        <dbReference type="ChEBI" id="CHEBI:29035"/>
    </cofactor>
    <text evidence="13">Mg(2+) or Mn(2+) required for ssDNA cleavage activity.</text>
</comment>
<evidence type="ECO:0000259" key="14">
    <source>
        <dbReference type="Pfam" id="PF01930"/>
    </source>
</evidence>
<dbReference type="InterPro" id="IPR022765">
    <property type="entry name" value="Dna2/Cas4_DUF83"/>
</dbReference>
<evidence type="ECO:0000256" key="5">
    <source>
        <dbReference type="ARBA" id="ARBA00022722"/>
    </source>
</evidence>
<evidence type="ECO:0000313" key="16">
    <source>
        <dbReference type="Proteomes" id="UP000229498"/>
    </source>
</evidence>
<keyword evidence="6 13" id="KW-0479">Metal-binding</keyword>
<protein>
    <recommendedName>
        <fullName evidence="4 13">CRISPR-associated exonuclease Cas4</fullName>
        <ecNumber evidence="3 13">3.1.12.1</ecNumber>
    </recommendedName>
</protein>
<evidence type="ECO:0000256" key="1">
    <source>
        <dbReference type="ARBA" id="ARBA00001966"/>
    </source>
</evidence>
<evidence type="ECO:0000256" key="9">
    <source>
        <dbReference type="ARBA" id="ARBA00023004"/>
    </source>
</evidence>
<evidence type="ECO:0000256" key="4">
    <source>
        <dbReference type="ARBA" id="ARBA00020049"/>
    </source>
</evidence>
<keyword evidence="7 13" id="KW-0378">Hydrolase</keyword>
<dbReference type="InterPro" id="IPR011604">
    <property type="entry name" value="PDDEXK-like_dom_sf"/>
</dbReference>
<organism evidence="15 16">
    <name type="scientific">Minwuia thermotolerans</name>
    <dbReference type="NCBI Taxonomy" id="2056226"/>
    <lineage>
        <taxon>Bacteria</taxon>
        <taxon>Pseudomonadati</taxon>
        <taxon>Pseudomonadota</taxon>
        <taxon>Alphaproteobacteria</taxon>
        <taxon>Minwuiales</taxon>
        <taxon>Minwuiaceae</taxon>
        <taxon>Minwuia</taxon>
    </lineage>
</organism>
<evidence type="ECO:0000256" key="3">
    <source>
        <dbReference type="ARBA" id="ARBA00012768"/>
    </source>
</evidence>